<dbReference type="EMBL" id="SCWF01000024">
    <property type="protein sequence ID" value="TDM12052.1"/>
    <property type="molecule type" value="Genomic_DNA"/>
</dbReference>
<evidence type="ECO:0000256" key="1">
    <source>
        <dbReference type="ARBA" id="ARBA00002286"/>
    </source>
</evidence>
<comment type="function">
    <text evidence="1">Involved in the transposition of the insertion sequence.</text>
</comment>
<proteinExistence type="predicted"/>
<dbReference type="Pfam" id="PF13276">
    <property type="entry name" value="HTH_21"/>
    <property type="match status" value="1"/>
</dbReference>
<dbReference type="Gene3D" id="3.30.420.10">
    <property type="entry name" value="Ribonuclease H-like superfamily/Ribonuclease H"/>
    <property type="match status" value="1"/>
</dbReference>
<dbReference type="InterPro" id="IPR025948">
    <property type="entry name" value="HTH-like_dom"/>
</dbReference>
<dbReference type="InterPro" id="IPR012337">
    <property type="entry name" value="RNaseH-like_sf"/>
</dbReference>
<dbReference type="InterPro" id="IPR050900">
    <property type="entry name" value="Transposase_IS3/IS150/IS904"/>
</dbReference>
<feature type="domain" description="Integrase catalytic" evidence="2">
    <location>
        <begin position="100"/>
        <end position="278"/>
    </location>
</feature>
<dbReference type="PANTHER" id="PTHR46889">
    <property type="entry name" value="TRANSPOSASE INSF FOR INSERTION SEQUENCE IS3B-RELATED"/>
    <property type="match status" value="1"/>
</dbReference>
<dbReference type="AlphaFoldDB" id="A0A4R6BUP5"/>
<dbReference type="InterPro" id="IPR036397">
    <property type="entry name" value="RNaseH_sf"/>
</dbReference>
<gene>
    <name evidence="3" type="ORF">ERX55_11215</name>
</gene>
<dbReference type="PANTHER" id="PTHR46889:SF5">
    <property type="entry name" value="INTEGRASE PROTEIN"/>
    <property type="match status" value="1"/>
</dbReference>
<name>A0A4R6BUP5_9STAP</name>
<dbReference type="Pfam" id="PF13333">
    <property type="entry name" value="rve_2"/>
    <property type="match status" value="1"/>
</dbReference>
<evidence type="ECO:0000313" key="3">
    <source>
        <dbReference type="EMBL" id="TDM12052.1"/>
    </source>
</evidence>
<dbReference type="InterPro" id="IPR001584">
    <property type="entry name" value="Integrase_cat-core"/>
</dbReference>
<dbReference type="OrthoDB" id="9781005at2"/>
<dbReference type="SUPFAM" id="SSF53098">
    <property type="entry name" value="Ribonuclease H-like"/>
    <property type="match status" value="1"/>
</dbReference>
<dbReference type="RefSeq" id="WP_133452666.1">
    <property type="nucleotide sequence ID" value="NZ_SCWF01000024.1"/>
</dbReference>
<dbReference type="PROSITE" id="PS50994">
    <property type="entry name" value="INTEGRASE"/>
    <property type="match status" value="1"/>
</dbReference>
<dbReference type="Proteomes" id="UP000294843">
    <property type="component" value="Unassembled WGS sequence"/>
</dbReference>
<evidence type="ECO:0000259" key="2">
    <source>
        <dbReference type="PROSITE" id="PS50994"/>
    </source>
</evidence>
<dbReference type="NCBIfam" id="NF033516">
    <property type="entry name" value="transpos_IS3"/>
    <property type="match status" value="1"/>
</dbReference>
<dbReference type="Pfam" id="PF00665">
    <property type="entry name" value="rve"/>
    <property type="match status" value="1"/>
</dbReference>
<accession>A0A4R6BUP5</accession>
<keyword evidence="4" id="KW-1185">Reference proteome</keyword>
<dbReference type="InterPro" id="IPR048020">
    <property type="entry name" value="Transpos_IS3"/>
</dbReference>
<dbReference type="GO" id="GO:0015074">
    <property type="term" value="P:DNA integration"/>
    <property type="evidence" value="ECO:0007669"/>
    <property type="project" value="InterPro"/>
</dbReference>
<sequence>MESLKNRFPIKSLCKVLGISRASYYKWCHRETPEYEVFNNNLRDEILRIYHKYNGIYGYRRIYIYLRLYTRFQVNHKRVQRIMKRSGLKAVIRQSRRSYKPSTPEITALNVVNREFDRSDKTPVWLTDVTEIKLRNGQKVYLSAIYDLQSKKILSHEISKRNNNELVFHTLKKAQALYDTEGIILHSDRGFQYTSRAFRQKLHAAGMTQSMSRVGRCIDNGPMEGFFGLLKSEIFKGKSKIFDDYDHAEKELTKYIKFFNKERISLKMAALIQAQPSN</sequence>
<dbReference type="GO" id="GO:0003676">
    <property type="term" value="F:nucleic acid binding"/>
    <property type="evidence" value="ECO:0007669"/>
    <property type="project" value="InterPro"/>
</dbReference>
<organism evidence="3 4">
    <name type="scientific">Macrococcus bovicus</name>
    <dbReference type="NCBI Taxonomy" id="69968"/>
    <lineage>
        <taxon>Bacteria</taxon>
        <taxon>Bacillati</taxon>
        <taxon>Bacillota</taxon>
        <taxon>Bacilli</taxon>
        <taxon>Bacillales</taxon>
        <taxon>Staphylococcaceae</taxon>
        <taxon>Macrococcus</taxon>
    </lineage>
</organism>
<comment type="caution">
    <text evidence="3">The sequence shown here is derived from an EMBL/GenBank/DDBJ whole genome shotgun (WGS) entry which is preliminary data.</text>
</comment>
<evidence type="ECO:0000313" key="4">
    <source>
        <dbReference type="Proteomes" id="UP000294843"/>
    </source>
</evidence>
<reference evidence="3 4" key="1">
    <citation type="submission" date="2019-01" db="EMBL/GenBank/DDBJ databases">
        <title>Draft genome sequences of the type strains of six Macrococcus species.</title>
        <authorList>
            <person name="Mazhar S."/>
            <person name="Altermann E."/>
            <person name="Hill C."/>
            <person name="Mcauliffe O."/>
        </authorList>
    </citation>
    <scope>NUCLEOTIDE SEQUENCE [LARGE SCALE GENOMIC DNA]</scope>
    <source>
        <strain evidence="3 4">ATCC 51825</strain>
    </source>
</reference>
<protein>
    <submittedName>
        <fullName evidence="3">IS3 family transposase</fullName>
    </submittedName>
</protein>